<dbReference type="GO" id="GO:0016787">
    <property type="term" value="F:hydrolase activity"/>
    <property type="evidence" value="ECO:0007669"/>
    <property type="project" value="UniProtKB-KW"/>
</dbReference>
<evidence type="ECO:0000313" key="2">
    <source>
        <dbReference type="Proteomes" id="UP001139333"/>
    </source>
</evidence>
<dbReference type="GO" id="GO:0016747">
    <property type="term" value="F:acyltransferase activity, transferring groups other than amino-acyl groups"/>
    <property type="evidence" value="ECO:0007669"/>
    <property type="project" value="TreeGrafter"/>
</dbReference>
<dbReference type="PANTHER" id="PTHR48098:SF1">
    <property type="entry name" value="DIACYLGLYCEROL ACYLTRANSFERASE_MYCOLYLTRANSFERASE AG85A"/>
    <property type="match status" value="1"/>
</dbReference>
<keyword evidence="1" id="KW-0378">Hydrolase</keyword>
<comment type="caution">
    <text evidence="1">The sequence shown here is derived from an EMBL/GenBank/DDBJ whole genome shotgun (WGS) entry which is preliminary data.</text>
</comment>
<dbReference type="AlphaFoldDB" id="A0A9X1ZPC4"/>
<name>A0A9X1ZPC4_9GAMM</name>
<dbReference type="InterPro" id="IPR050583">
    <property type="entry name" value="Mycobacterial_A85_antigen"/>
</dbReference>
<protein>
    <submittedName>
        <fullName evidence="1">Alpha/beta fold hydrolase</fullName>
    </submittedName>
</protein>
<dbReference type="PANTHER" id="PTHR48098">
    <property type="entry name" value="ENTEROCHELIN ESTERASE-RELATED"/>
    <property type="match status" value="1"/>
</dbReference>
<accession>A0A9X1ZPC4</accession>
<organism evidence="1 2">
    <name type="scientific">Shewanella gaetbuli</name>
    <dbReference type="NCBI Taxonomy" id="220752"/>
    <lineage>
        <taxon>Bacteria</taxon>
        <taxon>Pseudomonadati</taxon>
        <taxon>Pseudomonadota</taxon>
        <taxon>Gammaproteobacteria</taxon>
        <taxon>Alteromonadales</taxon>
        <taxon>Shewanellaceae</taxon>
        <taxon>Shewanella</taxon>
    </lineage>
</organism>
<dbReference type="EMBL" id="JAKIKP010000007">
    <property type="protein sequence ID" value="MCL1143182.1"/>
    <property type="molecule type" value="Genomic_DNA"/>
</dbReference>
<dbReference type="Proteomes" id="UP001139333">
    <property type="component" value="Unassembled WGS sequence"/>
</dbReference>
<sequence>MTINRLEVSPLNSCDDNFVTITAYSSHLNGRGDISVYCQATQSTNVPIIILLHGVYGSHWVWSQLGQVEQVYQNLRQQGLNEFVLVMPSDGGHFEGSGYLPFNHADYESWVVEDVISAVIDTQPMCSDKSNIYICGLSMGGYGALRLGAKYPKVFSGISAHSSITNIEDFTDFVDRKTLGALQQTTDNYGGDVFTTLNDNKSTLVPLRLDCGKDDPLFTANSQLVRQLITANINHTFEIFDGGHSWEYWHLHVAKTFEFFANIEQAQ</sequence>
<dbReference type="Gene3D" id="3.40.50.1820">
    <property type="entry name" value="alpha/beta hydrolase"/>
    <property type="match status" value="1"/>
</dbReference>
<dbReference type="InterPro" id="IPR029058">
    <property type="entry name" value="AB_hydrolase_fold"/>
</dbReference>
<proteinExistence type="predicted"/>
<dbReference type="InterPro" id="IPR000801">
    <property type="entry name" value="Esterase-like"/>
</dbReference>
<reference evidence="1" key="1">
    <citation type="submission" date="2022-01" db="EMBL/GenBank/DDBJ databases">
        <title>Whole genome-based taxonomy of the Shewanellaceae.</title>
        <authorList>
            <person name="Martin-Rodriguez A.J."/>
        </authorList>
    </citation>
    <scope>NUCLEOTIDE SEQUENCE</scope>
    <source>
        <strain evidence="1">DSM 16422</strain>
    </source>
</reference>
<dbReference type="SUPFAM" id="SSF53474">
    <property type="entry name" value="alpha/beta-Hydrolases"/>
    <property type="match status" value="1"/>
</dbReference>
<dbReference type="RefSeq" id="WP_248995862.1">
    <property type="nucleotide sequence ID" value="NZ_JAKIKP010000007.1"/>
</dbReference>
<gene>
    <name evidence="1" type="ORF">L2672_10790</name>
</gene>
<evidence type="ECO:0000313" key="1">
    <source>
        <dbReference type="EMBL" id="MCL1143182.1"/>
    </source>
</evidence>
<keyword evidence="2" id="KW-1185">Reference proteome</keyword>
<dbReference type="Pfam" id="PF00756">
    <property type="entry name" value="Esterase"/>
    <property type="match status" value="1"/>
</dbReference>